<sequence>MPIPPQSSVACCGDFGNLKNPKIGKMTLTGVVETISFNARARREG</sequence>
<evidence type="ECO:0000313" key="1">
    <source>
        <dbReference type="EMBL" id="MBX50197.1"/>
    </source>
</evidence>
<accession>A0A2P2P663</accession>
<organism evidence="1">
    <name type="scientific">Rhizophora mucronata</name>
    <name type="common">Asiatic mangrove</name>
    <dbReference type="NCBI Taxonomy" id="61149"/>
    <lineage>
        <taxon>Eukaryota</taxon>
        <taxon>Viridiplantae</taxon>
        <taxon>Streptophyta</taxon>
        <taxon>Embryophyta</taxon>
        <taxon>Tracheophyta</taxon>
        <taxon>Spermatophyta</taxon>
        <taxon>Magnoliopsida</taxon>
        <taxon>eudicotyledons</taxon>
        <taxon>Gunneridae</taxon>
        <taxon>Pentapetalae</taxon>
        <taxon>rosids</taxon>
        <taxon>fabids</taxon>
        <taxon>Malpighiales</taxon>
        <taxon>Rhizophoraceae</taxon>
        <taxon>Rhizophora</taxon>
    </lineage>
</organism>
<protein>
    <submittedName>
        <fullName evidence="1">Uncharacterized protein</fullName>
    </submittedName>
</protein>
<proteinExistence type="predicted"/>
<dbReference type="EMBL" id="GGEC01069713">
    <property type="protein sequence ID" value="MBX50197.1"/>
    <property type="molecule type" value="Transcribed_RNA"/>
</dbReference>
<reference evidence="1" key="1">
    <citation type="submission" date="2018-02" db="EMBL/GenBank/DDBJ databases">
        <title>Rhizophora mucronata_Transcriptome.</title>
        <authorList>
            <person name="Meera S.P."/>
            <person name="Sreeshan A."/>
            <person name="Augustine A."/>
        </authorList>
    </citation>
    <scope>NUCLEOTIDE SEQUENCE</scope>
    <source>
        <tissue evidence="1">Leaf</tissue>
    </source>
</reference>
<dbReference type="AlphaFoldDB" id="A0A2P2P663"/>
<name>A0A2P2P663_RHIMU</name>